<dbReference type="InterPro" id="IPR014043">
    <property type="entry name" value="Acyl_transferase_dom"/>
</dbReference>
<dbReference type="InterPro" id="IPR016035">
    <property type="entry name" value="Acyl_Trfase/lysoPLipase"/>
</dbReference>
<comment type="similarity">
    <text evidence="4">Belongs to the fabD family.</text>
</comment>
<keyword evidence="1 4" id="KW-0808">Transferase</keyword>
<dbReference type="Gene3D" id="3.30.70.250">
    <property type="entry name" value="Malonyl-CoA ACP transacylase, ACP-binding"/>
    <property type="match status" value="1"/>
</dbReference>
<dbReference type="EMBL" id="JACOPD010000004">
    <property type="protein sequence ID" value="MBC5680729.1"/>
    <property type="molecule type" value="Genomic_DNA"/>
</dbReference>
<dbReference type="SUPFAM" id="SSF52151">
    <property type="entry name" value="FabD/lysophospholipase-like"/>
    <property type="match status" value="1"/>
</dbReference>
<gene>
    <name evidence="6" type="primary">fabD</name>
    <name evidence="6" type="ORF">H8S01_07130</name>
</gene>
<dbReference type="InterPro" id="IPR050858">
    <property type="entry name" value="Mal-CoA-ACP_Trans/PKS_FabD"/>
</dbReference>
<dbReference type="Gene3D" id="3.40.366.10">
    <property type="entry name" value="Malonyl-Coenzyme A Acyl Carrier Protein, domain 2"/>
    <property type="match status" value="1"/>
</dbReference>
<dbReference type="SMART" id="SM00827">
    <property type="entry name" value="PKS_AT"/>
    <property type="match status" value="1"/>
</dbReference>
<dbReference type="RefSeq" id="WP_186836703.1">
    <property type="nucleotide sequence ID" value="NZ_JACOPD010000004.1"/>
</dbReference>
<evidence type="ECO:0000256" key="3">
    <source>
        <dbReference type="ARBA" id="ARBA00048462"/>
    </source>
</evidence>
<evidence type="ECO:0000313" key="6">
    <source>
        <dbReference type="EMBL" id="MBC5680729.1"/>
    </source>
</evidence>
<evidence type="ECO:0000256" key="2">
    <source>
        <dbReference type="ARBA" id="ARBA00023315"/>
    </source>
</evidence>
<evidence type="ECO:0000313" key="7">
    <source>
        <dbReference type="Proteomes" id="UP000628463"/>
    </source>
</evidence>
<dbReference type="NCBIfam" id="TIGR00128">
    <property type="entry name" value="fabD"/>
    <property type="match status" value="1"/>
</dbReference>
<dbReference type="EC" id="2.3.1.39" evidence="4"/>
<feature type="domain" description="Malonyl-CoA:ACP transacylase (MAT)" evidence="5">
    <location>
        <begin position="7"/>
        <end position="301"/>
    </location>
</feature>
<dbReference type="PANTHER" id="PTHR42681:SF1">
    <property type="entry name" value="MALONYL-COA-ACYL CARRIER PROTEIN TRANSACYLASE, MITOCHONDRIAL"/>
    <property type="match status" value="1"/>
</dbReference>
<comment type="catalytic activity">
    <reaction evidence="3 4">
        <text>holo-[ACP] + malonyl-CoA = malonyl-[ACP] + CoA</text>
        <dbReference type="Rhea" id="RHEA:41792"/>
        <dbReference type="Rhea" id="RHEA-COMP:9623"/>
        <dbReference type="Rhea" id="RHEA-COMP:9685"/>
        <dbReference type="ChEBI" id="CHEBI:57287"/>
        <dbReference type="ChEBI" id="CHEBI:57384"/>
        <dbReference type="ChEBI" id="CHEBI:64479"/>
        <dbReference type="ChEBI" id="CHEBI:78449"/>
        <dbReference type="EC" id="2.3.1.39"/>
    </reaction>
</comment>
<dbReference type="InterPro" id="IPR016036">
    <property type="entry name" value="Malonyl_transacylase_ACP-bd"/>
</dbReference>
<comment type="caution">
    <text evidence="6">The sequence shown here is derived from an EMBL/GenBank/DDBJ whole genome shotgun (WGS) entry which is preliminary data.</text>
</comment>
<keyword evidence="2 4" id="KW-0012">Acyltransferase</keyword>
<evidence type="ECO:0000256" key="4">
    <source>
        <dbReference type="PIRNR" id="PIRNR000446"/>
    </source>
</evidence>
<evidence type="ECO:0000259" key="5">
    <source>
        <dbReference type="SMART" id="SM00827"/>
    </source>
</evidence>
<organism evidence="6 7">
    <name type="scientific">Lachnospira hominis</name>
    <name type="common">ex Liu et al. 2021</name>
    <dbReference type="NCBI Taxonomy" id="2763051"/>
    <lineage>
        <taxon>Bacteria</taxon>
        <taxon>Bacillati</taxon>
        <taxon>Bacillota</taxon>
        <taxon>Clostridia</taxon>
        <taxon>Lachnospirales</taxon>
        <taxon>Lachnospiraceae</taxon>
        <taxon>Lachnospira</taxon>
    </lineage>
</organism>
<dbReference type="InterPro" id="IPR001227">
    <property type="entry name" value="Ac_transferase_dom_sf"/>
</dbReference>
<sequence>MGKTVIMFPGQGAQKIGMSQEFYEKYKVSRDCFEKAENVTGLDMTNLIFKENENLDKTEYTQIALYTAEMAAFYAGVEEGLTFDCAIGLSLGEYSAMTACGAIDFEDCASLVRNRGIYMETAVPDGHGAMAAVIGLDSGKIEEVICHSGLDNVGIANYNCPGQIVISGEVENITKIMEDLKNVGAKRVLKLNVSGPFHSPMLAQAGEKLKKDLEKVNITSPHIPYYANYTAELIDKNTSTEYIKSILSKQVSGSVRFEQSVRKLIESGFDRFIEIGPGDTLTGFVKRIAKDMKVEGLVYEKI</sequence>
<accession>A0ABR7FZX2</accession>
<dbReference type="PIRSF" id="PIRSF000446">
    <property type="entry name" value="Mct"/>
    <property type="match status" value="1"/>
</dbReference>
<keyword evidence="7" id="KW-1185">Reference proteome</keyword>
<dbReference type="PANTHER" id="PTHR42681">
    <property type="entry name" value="MALONYL-COA-ACYL CARRIER PROTEIN TRANSACYLASE, MITOCHONDRIAL"/>
    <property type="match status" value="1"/>
</dbReference>
<dbReference type="Proteomes" id="UP000628463">
    <property type="component" value="Unassembled WGS sequence"/>
</dbReference>
<dbReference type="InterPro" id="IPR004410">
    <property type="entry name" value="Malonyl_CoA-ACP_transAc_FabD"/>
</dbReference>
<protein>
    <recommendedName>
        <fullName evidence="4">Malonyl CoA-acyl carrier protein transacylase</fullName>
        <ecNumber evidence="4">2.3.1.39</ecNumber>
    </recommendedName>
</protein>
<name>A0ABR7FZX2_9FIRM</name>
<dbReference type="InterPro" id="IPR024925">
    <property type="entry name" value="Malonyl_CoA-ACP_transAc"/>
</dbReference>
<dbReference type="Pfam" id="PF00698">
    <property type="entry name" value="Acyl_transf_1"/>
    <property type="match status" value="1"/>
</dbReference>
<dbReference type="GO" id="GO:0004314">
    <property type="term" value="F:[acyl-carrier-protein] S-malonyltransferase activity"/>
    <property type="evidence" value="ECO:0007669"/>
    <property type="project" value="UniProtKB-EC"/>
</dbReference>
<reference evidence="6 7" key="1">
    <citation type="submission" date="2020-08" db="EMBL/GenBank/DDBJ databases">
        <title>Genome public.</title>
        <authorList>
            <person name="Liu C."/>
            <person name="Sun Q."/>
        </authorList>
    </citation>
    <scope>NUCLEOTIDE SEQUENCE [LARGE SCALE GENOMIC DNA]</scope>
    <source>
        <strain evidence="6 7">NSJ-43</strain>
    </source>
</reference>
<proteinExistence type="inferred from homology"/>
<dbReference type="SUPFAM" id="SSF55048">
    <property type="entry name" value="Probable ACP-binding domain of malonyl-CoA ACP transacylase"/>
    <property type="match status" value="1"/>
</dbReference>
<evidence type="ECO:0000256" key="1">
    <source>
        <dbReference type="ARBA" id="ARBA00022679"/>
    </source>
</evidence>